<reference evidence="7 8" key="1">
    <citation type="submission" date="2020-03" db="EMBL/GenBank/DDBJ databases">
        <authorList>
            <consortium name="Genoscope - CEA"/>
            <person name="William W."/>
        </authorList>
    </citation>
    <scope>NUCLEOTIDE SEQUENCE [LARGE SCALE GENOMIC DNA]</scope>
    <source>
        <strain evidence="8">DSM 16959</strain>
    </source>
</reference>
<feature type="domain" description="Cytochrome c-552/DMSO reductase-like haem-binding" evidence="6">
    <location>
        <begin position="18"/>
        <end position="203"/>
    </location>
</feature>
<keyword evidence="5" id="KW-0408">Iron</keyword>
<dbReference type="KEGG" id="doe:DENOEST_3310"/>
<dbReference type="SMART" id="SM00887">
    <property type="entry name" value="EB_dh"/>
    <property type="match status" value="1"/>
</dbReference>
<evidence type="ECO:0000259" key="6">
    <source>
        <dbReference type="SMART" id="SM00887"/>
    </source>
</evidence>
<name>A0A6S6XWU0_9PROT</name>
<evidence type="ECO:0000256" key="4">
    <source>
        <dbReference type="ARBA" id="ARBA00022982"/>
    </source>
</evidence>
<keyword evidence="4" id="KW-0249">Electron transport</keyword>
<dbReference type="Pfam" id="PF09459">
    <property type="entry name" value="EB_dh"/>
    <property type="match status" value="2"/>
</dbReference>
<organism evidence="7 8">
    <name type="scientific">Denitratisoma oestradiolicum</name>
    <dbReference type="NCBI Taxonomy" id="311182"/>
    <lineage>
        <taxon>Bacteria</taxon>
        <taxon>Pseudomonadati</taxon>
        <taxon>Pseudomonadota</taxon>
        <taxon>Betaproteobacteria</taxon>
        <taxon>Nitrosomonadales</taxon>
        <taxon>Sterolibacteriaceae</taxon>
        <taxon>Denitratisoma</taxon>
    </lineage>
</organism>
<dbReference type="EMBL" id="LR778301">
    <property type="protein sequence ID" value="CAB1370464.1"/>
    <property type="molecule type" value="Genomic_DNA"/>
</dbReference>
<keyword evidence="3" id="KW-0479">Metal-binding</keyword>
<sequence length="216" mass="23579">MKANYIQLPLERLLDPGDGAWPQADATRLPLQGTPAAMQPTAAVRSHWQDKPIGAVSSVEVRALCTDEILAFHLRWSDPVATYDHGDNRHFPDAAAIALPLDEHAPLMTMGTPEAPLTAWYWRADSKEQGFQVLARGPGNTHIIDRGVKTSAVWTDGRWQVVIARQLRNGGIADTIDLAPGQETRFGVAIWEGSHSERGGLKAFSGDWQSLQLASA</sequence>
<proteinExistence type="predicted"/>
<keyword evidence="1" id="KW-0813">Transport</keyword>
<dbReference type="RefSeq" id="WP_145771530.1">
    <property type="nucleotide sequence ID" value="NZ_LR778301.1"/>
</dbReference>
<accession>A0A6S6XWU0</accession>
<keyword evidence="8" id="KW-1185">Reference proteome</keyword>
<gene>
    <name evidence="7" type="primary">s25dC</name>
    <name evidence="7" type="ORF">DENOEST_3310</name>
</gene>
<evidence type="ECO:0000313" key="7">
    <source>
        <dbReference type="EMBL" id="CAB1370464.1"/>
    </source>
</evidence>
<protein>
    <submittedName>
        <fullName evidence="7">Steroid C25 dehydrogenase gamma subunit</fullName>
    </submittedName>
</protein>
<dbReference type="AlphaFoldDB" id="A0A6S6XWU0"/>
<dbReference type="OrthoDB" id="9772663at2"/>
<dbReference type="GO" id="GO:0020037">
    <property type="term" value="F:heme binding"/>
    <property type="evidence" value="ECO:0007669"/>
    <property type="project" value="InterPro"/>
</dbReference>
<evidence type="ECO:0000256" key="3">
    <source>
        <dbReference type="ARBA" id="ARBA00022723"/>
    </source>
</evidence>
<dbReference type="InterPro" id="IPR019020">
    <property type="entry name" value="Cyt-c552/DMSO_Rdtase_haem-bd"/>
</dbReference>
<dbReference type="Gene3D" id="2.60.40.1190">
    <property type="match status" value="1"/>
</dbReference>
<evidence type="ECO:0000313" key="8">
    <source>
        <dbReference type="Proteomes" id="UP000515733"/>
    </source>
</evidence>
<evidence type="ECO:0000256" key="1">
    <source>
        <dbReference type="ARBA" id="ARBA00022448"/>
    </source>
</evidence>
<evidence type="ECO:0000256" key="2">
    <source>
        <dbReference type="ARBA" id="ARBA00022617"/>
    </source>
</evidence>
<dbReference type="GO" id="GO:0046872">
    <property type="term" value="F:metal ion binding"/>
    <property type="evidence" value="ECO:0007669"/>
    <property type="project" value="UniProtKB-KW"/>
</dbReference>
<evidence type="ECO:0000256" key="5">
    <source>
        <dbReference type="ARBA" id="ARBA00023004"/>
    </source>
</evidence>
<dbReference type="Proteomes" id="UP000515733">
    <property type="component" value="Chromosome"/>
</dbReference>
<keyword evidence="2" id="KW-0349">Heme</keyword>